<evidence type="ECO:0000256" key="2">
    <source>
        <dbReference type="ARBA" id="ARBA00022801"/>
    </source>
</evidence>
<dbReference type="EMBL" id="JACCBK010000001">
    <property type="protein sequence ID" value="NYD85989.1"/>
    <property type="molecule type" value="Genomic_DNA"/>
</dbReference>
<dbReference type="RefSeq" id="WP_140457693.1">
    <property type="nucleotide sequence ID" value="NZ_BAABFI010000002.1"/>
</dbReference>
<evidence type="ECO:0000313" key="8">
    <source>
        <dbReference type="EMBL" id="NYD85989.1"/>
    </source>
</evidence>
<accession>A0A7Y9FES2</accession>
<keyword evidence="5" id="KW-0732">Signal</keyword>
<dbReference type="Gene3D" id="2.80.10.50">
    <property type="match status" value="2"/>
</dbReference>
<comment type="caution">
    <text evidence="8">The sequence shown here is derived from an EMBL/GenBank/DDBJ whole genome shotgun (WGS) entry which is preliminary data.</text>
</comment>
<sequence>MPAQPTPSRGRRRPSWRAGLVALALTAAGLVVPTTAAHAADLPAAGGTYVLRSVASDRCLEVAGGSTASGALLVSASCVTGAARQQWRLEAQGSAVRMVNVASKACADVPGSTTTSGVQLVQWACGTSKANQAWGFSASANATGKVRIASRLTGRCVSVKDGSTTSGAAVQQETCSDVARMQWTATAVAPATTQKPTVATDGTGTYRTVQAAIDAAPSNSSTRTVITVAPGTYRGVVTVPSTKTNVTLRGLGASPADVRIVYGNSATTHGTFNSATAFLDGKGVEVENLTIANDYVETTSTVGQQAVALHLKADRAVLRNVRLLGDQDTLLVNETARTYVVDSYVEGTVDFIFGGGVAVFHRTTVNSKRSTGGPITAASTPATRAYGFLFYQSTITGAATNASTLGRPWRPDAQVLFRESTLGGTIRTAQPWTDMSGNVWQNARFTEYKNTGPGAGTGANRPQLAAANAARYTPQAYLAGSDGWNPVG</sequence>
<evidence type="ECO:0000256" key="4">
    <source>
        <dbReference type="PROSITE-ProRule" id="PRU10040"/>
    </source>
</evidence>
<keyword evidence="3 5" id="KW-0063">Aspartyl esterase</keyword>
<dbReference type="Proteomes" id="UP000577956">
    <property type="component" value="Unassembled WGS sequence"/>
</dbReference>
<comment type="similarity">
    <text evidence="1">Belongs to the pectinesterase family.</text>
</comment>
<gene>
    <name evidence="8" type="ORF">BKA21_001538</name>
    <name evidence="7" type="ORF">Col01nite_01630</name>
</gene>
<dbReference type="InterPro" id="IPR035992">
    <property type="entry name" value="Ricin_B-like_lectins"/>
</dbReference>
<evidence type="ECO:0000313" key="10">
    <source>
        <dbReference type="Proteomes" id="UP000618382"/>
    </source>
</evidence>
<feature type="signal peptide" evidence="5">
    <location>
        <begin position="1"/>
        <end position="39"/>
    </location>
</feature>
<dbReference type="Gene3D" id="2.160.20.10">
    <property type="entry name" value="Single-stranded right-handed beta-helix, Pectin lyase-like"/>
    <property type="match status" value="1"/>
</dbReference>
<evidence type="ECO:0000259" key="6">
    <source>
        <dbReference type="SMART" id="SM00458"/>
    </source>
</evidence>
<dbReference type="SUPFAM" id="SSF50370">
    <property type="entry name" value="Ricin B-like lectins"/>
    <property type="match status" value="1"/>
</dbReference>
<protein>
    <recommendedName>
        <fullName evidence="5">Pectinesterase</fullName>
        <ecNumber evidence="5">3.1.1.11</ecNumber>
    </recommendedName>
</protein>
<dbReference type="InterPro" id="IPR033131">
    <property type="entry name" value="Pectinesterase_Asp_AS"/>
</dbReference>
<dbReference type="SMART" id="SM00458">
    <property type="entry name" value="RICIN"/>
    <property type="match status" value="1"/>
</dbReference>
<feature type="active site" evidence="4">
    <location>
        <position position="350"/>
    </location>
</feature>
<dbReference type="InterPro" id="IPR012334">
    <property type="entry name" value="Pectin_lyas_fold"/>
</dbReference>
<comment type="pathway">
    <text evidence="5">Glycan metabolism; pectin degradation; 2-dehydro-3-deoxy-D-gluconate from pectin: step 1/5.</text>
</comment>
<dbReference type="PANTHER" id="PTHR31321">
    <property type="entry name" value="ACYL-COA THIOESTER HYDROLASE YBHC-RELATED"/>
    <property type="match status" value="1"/>
</dbReference>
<dbReference type="UniPathway" id="UPA00545">
    <property type="reaction ID" value="UER00823"/>
</dbReference>
<dbReference type="CDD" id="cd00161">
    <property type="entry name" value="beta-trefoil_Ricin-like"/>
    <property type="match status" value="1"/>
</dbReference>
<organism evidence="8 9">
    <name type="scientific">Cellulomonas oligotrophica</name>
    <dbReference type="NCBI Taxonomy" id="931536"/>
    <lineage>
        <taxon>Bacteria</taxon>
        <taxon>Bacillati</taxon>
        <taxon>Actinomycetota</taxon>
        <taxon>Actinomycetes</taxon>
        <taxon>Micrococcales</taxon>
        <taxon>Cellulomonadaceae</taxon>
        <taxon>Cellulomonas</taxon>
    </lineage>
</organism>
<dbReference type="PANTHER" id="PTHR31321:SF57">
    <property type="entry name" value="PECTINESTERASE 53-RELATED"/>
    <property type="match status" value="1"/>
</dbReference>
<evidence type="ECO:0000313" key="7">
    <source>
        <dbReference type="EMBL" id="GIG31004.1"/>
    </source>
</evidence>
<dbReference type="PROSITE" id="PS50231">
    <property type="entry name" value="RICIN_B_LECTIN"/>
    <property type="match status" value="1"/>
</dbReference>
<dbReference type="AlphaFoldDB" id="A0A7Y9FES2"/>
<dbReference type="InterPro" id="IPR000070">
    <property type="entry name" value="Pectinesterase_cat"/>
</dbReference>
<reference evidence="8 9" key="1">
    <citation type="submission" date="2020-07" db="EMBL/GenBank/DDBJ databases">
        <title>Sequencing the genomes of 1000 actinobacteria strains.</title>
        <authorList>
            <person name="Klenk H.-P."/>
        </authorList>
    </citation>
    <scope>NUCLEOTIDE SEQUENCE [LARGE SCALE GENOMIC DNA]</scope>
    <source>
        <strain evidence="8 9">DSM 24482</strain>
    </source>
</reference>
<dbReference type="PROSITE" id="PS00503">
    <property type="entry name" value="PECTINESTERASE_2"/>
    <property type="match status" value="1"/>
</dbReference>
<evidence type="ECO:0000256" key="1">
    <source>
        <dbReference type="ARBA" id="ARBA00008891"/>
    </source>
</evidence>
<dbReference type="PROSITE" id="PS51318">
    <property type="entry name" value="TAT"/>
    <property type="match status" value="1"/>
</dbReference>
<evidence type="ECO:0000313" key="9">
    <source>
        <dbReference type="Proteomes" id="UP000577956"/>
    </source>
</evidence>
<comment type="catalytic activity">
    <reaction evidence="5">
        <text>[(1-&gt;4)-alpha-D-galacturonosyl methyl ester](n) + n H2O = [(1-&gt;4)-alpha-D-galacturonosyl](n) + n methanol + n H(+)</text>
        <dbReference type="Rhea" id="RHEA:22380"/>
        <dbReference type="Rhea" id="RHEA-COMP:14570"/>
        <dbReference type="Rhea" id="RHEA-COMP:14573"/>
        <dbReference type="ChEBI" id="CHEBI:15377"/>
        <dbReference type="ChEBI" id="CHEBI:15378"/>
        <dbReference type="ChEBI" id="CHEBI:17790"/>
        <dbReference type="ChEBI" id="CHEBI:140522"/>
        <dbReference type="ChEBI" id="CHEBI:140523"/>
        <dbReference type="EC" id="3.1.1.11"/>
    </reaction>
</comment>
<dbReference type="GO" id="GO:0009279">
    <property type="term" value="C:cell outer membrane"/>
    <property type="evidence" value="ECO:0007669"/>
    <property type="project" value="TreeGrafter"/>
</dbReference>
<dbReference type="GO" id="GO:0045490">
    <property type="term" value="P:pectin catabolic process"/>
    <property type="evidence" value="ECO:0007669"/>
    <property type="project" value="UniProtKB-UniRule"/>
</dbReference>
<evidence type="ECO:0000256" key="3">
    <source>
        <dbReference type="ARBA" id="ARBA00023085"/>
    </source>
</evidence>
<dbReference type="InterPro" id="IPR006311">
    <property type="entry name" value="TAT_signal"/>
</dbReference>
<dbReference type="SUPFAM" id="SSF51126">
    <property type="entry name" value="Pectin lyase-like"/>
    <property type="match status" value="1"/>
</dbReference>
<dbReference type="GO" id="GO:0030599">
    <property type="term" value="F:pectinesterase activity"/>
    <property type="evidence" value="ECO:0007669"/>
    <property type="project" value="UniProtKB-UniRule"/>
</dbReference>
<dbReference type="EMBL" id="BONN01000001">
    <property type="protein sequence ID" value="GIG31004.1"/>
    <property type="molecule type" value="Genomic_DNA"/>
</dbReference>
<name>A0A7Y9FES2_9CELL</name>
<dbReference type="EC" id="3.1.1.11" evidence="5"/>
<proteinExistence type="inferred from homology"/>
<dbReference type="Pfam" id="PF14200">
    <property type="entry name" value="RicinB_lectin_2"/>
    <property type="match status" value="2"/>
</dbReference>
<feature type="chain" id="PRO_5031611744" description="Pectinesterase" evidence="5">
    <location>
        <begin position="40"/>
        <end position="488"/>
    </location>
</feature>
<dbReference type="Pfam" id="PF01095">
    <property type="entry name" value="Pectinesterase"/>
    <property type="match status" value="1"/>
</dbReference>
<keyword evidence="2 5" id="KW-0378">Hydrolase</keyword>
<evidence type="ECO:0000256" key="5">
    <source>
        <dbReference type="RuleBase" id="RU000589"/>
    </source>
</evidence>
<reference evidence="7 10" key="2">
    <citation type="submission" date="2021-01" db="EMBL/GenBank/DDBJ databases">
        <title>Whole genome shotgun sequence of Cellulomonas oligotrophica NBRC 109435.</title>
        <authorList>
            <person name="Komaki H."/>
            <person name="Tamura T."/>
        </authorList>
    </citation>
    <scope>NUCLEOTIDE SEQUENCE [LARGE SCALE GENOMIC DNA]</scope>
    <source>
        <strain evidence="7 10">NBRC 109435</strain>
    </source>
</reference>
<keyword evidence="10" id="KW-1185">Reference proteome</keyword>
<feature type="domain" description="Ricin B lectin" evidence="6">
    <location>
        <begin position="47"/>
        <end position="186"/>
    </location>
</feature>
<dbReference type="InterPro" id="IPR000772">
    <property type="entry name" value="Ricin_B_lectin"/>
</dbReference>
<dbReference type="GO" id="GO:0042545">
    <property type="term" value="P:cell wall modification"/>
    <property type="evidence" value="ECO:0007669"/>
    <property type="project" value="UniProtKB-UniRule"/>
</dbReference>
<dbReference type="InterPro" id="IPR011050">
    <property type="entry name" value="Pectin_lyase_fold/virulence"/>
</dbReference>
<dbReference type="Proteomes" id="UP000618382">
    <property type="component" value="Unassembled WGS sequence"/>
</dbReference>